<feature type="coiled-coil region" evidence="1">
    <location>
        <begin position="89"/>
        <end position="123"/>
    </location>
</feature>
<dbReference type="PANTHER" id="PTHR23354">
    <property type="entry name" value="NUCLEOLAR PROTEIN 7/ESTROGEN RECEPTOR COACTIVATOR-RELATED"/>
    <property type="match status" value="1"/>
</dbReference>
<dbReference type="InterPro" id="IPR006571">
    <property type="entry name" value="TLDc_dom"/>
</dbReference>
<gene>
    <name evidence="3" type="ORF">POCTA_138.1.T1270168</name>
</gene>
<dbReference type="PANTHER" id="PTHR23354:SF122">
    <property type="entry name" value="GTPASE-ACTIVATING PROTEIN SKYWALKER"/>
    <property type="match status" value="1"/>
</dbReference>
<dbReference type="PROSITE" id="PS51886">
    <property type="entry name" value="TLDC"/>
    <property type="match status" value="1"/>
</dbReference>
<dbReference type="AlphaFoldDB" id="A0A8S1XPM9"/>
<dbReference type="EMBL" id="CAJJDP010000127">
    <property type="protein sequence ID" value="CAD8202618.1"/>
    <property type="molecule type" value="Genomic_DNA"/>
</dbReference>
<evidence type="ECO:0000259" key="2">
    <source>
        <dbReference type="PROSITE" id="PS51886"/>
    </source>
</evidence>
<evidence type="ECO:0000256" key="1">
    <source>
        <dbReference type="SAM" id="Coils"/>
    </source>
</evidence>
<proteinExistence type="predicted"/>
<dbReference type="Pfam" id="PF07534">
    <property type="entry name" value="TLD"/>
    <property type="match status" value="1"/>
</dbReference>
<keyword evidence="1" id="KW-0175">Coiled coil</keyword>
<comment type="caution">
    <text evidence="3">The sequence shown here is derived from an EMBL/GenBank/DDBJ whole genome shotgun (WGS) entry which is preliminary data.</text>
</comment>
<accession>A0A8S1XPM9</accession>
<evidence type="ECO:0000313" key="4">
    <source>
        <dbReference type="Proteomes" id="UP000683925"/>
    </source>
</evidence>
<dbReference type="Proteomes" id="UP000683925">
    <property type="component" value="Unassembled WGS sequence"/>
</dbReference>
<sequence>MLQVPCYKHEGQYLLFFLPEQEITQYFCDICLLSLQENPNLEKFQKLIHINKALKQPEYLITKLDIDKQLYNYFTEFSKQDDFALITELKEIEQKIQEMHKTLANLFQELQLFIKAREDLKQKIRDDLNQIVKIDQLKEIIISLNQLGDTVNPQAIEMSEQNLHQYIKNLIQNNGAYLNEKLFIALDQKQNLKNLKIERFSEFQKFTELYHQISDQHFRLNKLVSLNLETKINCKLLKQQFFQKIQDTIQSKTAKKLLQAQLIFSGTKENLNGNLFLTKVIGKSNLLFVFKSSSQNIFGAYTPCKWIKIDSNYQYIQDDQCSSFIFSQTQDQIYPLKQDQKQYALCCHSGYPIAFGGGHDISINSDFQTGYSKLGFSYKWDQYQDASSTHLFGQDQPKIQECEVFEIKFI</sequence>
<feature type="domain" description="TLDc" evidence="2">
    <location>
        <begin position="235"/>
        <end position="408"/>
    </location>
</feature>
<dbReference type="OrthoDB" id="309150at2759"/>
<name>A0A8S1XPM9_PAROT</name>
<dbReference type="OMA" id="TQYFCDI"/>
<evidence type="ECO:0000313" key="3">
    <source>
        <dbReference type="EMBL" id="CAD8202618.1"/>
    </source>
</evidence>
<reference evidence="3" key="1">
    <citation type="submission" date="2021-01" db="EMBL/GenBank/DDBJ databases">
        <authorList>
            <consortium name="Genoscope - CEA"/>
            <person name="William W."/>
        </authorList>
    </citation>
    <scope>NUCLEOTIDE SEQUENCE</scope>
</reference>
<keyword evidence="4" id="KW-1185">Reference proteome</keyword>
<organism evidence="3 4">
    <name type="scientific">Paramecium octaurelia</name>
    <dbReference type="NCBI Taxonomy" id="43137"/>
    <lineage>
        <taxon>Eukaryota</taxon>
        <taxon>Sar</taxon>
        <taxon>Alveolata</taxon>
        <taxon>Ciliophora</taxon>
        <taxon>Intramacronucleata</taxon>
        <taxon>Oligohymenophorea</taxon>
        <taxon>Peniculida</taxon>
        <taxon>Parameciidae</taxon>
        <taxon>Paramecium</taxon>
    </lineage>
</organism>
<protein>
    <recommendedName>
        <fullName evidence="2">TLDc domain-containing protein</fullName>
    </recommendedName>
</protein>